<dbReference type="OrthoDB" id="359066at2"/>
<feature type="domain" description="ASCH" evidence="1">
    <location>
        <begin position="4"/>
        <end position="87"/>
    </location>
</feature>
<dbReference type="InterPro" id="IPR015947">
    <property type="entry name" value="PUA-like_sf"/>
</dbReference>
<reference evidence="2 3" key="1">
    <citation type="journal article" date="2013" name="Environ. Microbiol.">
        <title>Complete genome, catabolic sub-proteomes and key-metabolites of Desulfobacula toluolica Tol2, a marine, aromatic compound-degrading, sulfate-reducing bacterium.</title>
        <authorList>
            <person name="Wohlbrand L."/>
            <person name="Jacob J.H."/>
            <person name="Kube M."/>
            <person name="Mussmann M."/>
            <person name="Jarling R."/>
            <person name="Beck A."/>
            <person name="Amann R."/>
            <person name="Wilkes H."/>
            <person name="Reinhardt R."/>
            <person name="Rabus R."/>
        </authorList>
    </citation>
    <scope>NUCLEOTIDE SEQUENCE [LARGE SCALE GENOMIC DNA]</scope>
    <source>
        <strain evidence="3">DSM 7467 / Tol2</strain>
    </source>
</reference>
<dbReference type="RefSeq" id="WP_014958748.1">
    <property type="nucleotide sequence ID" value="NC_018645.1"/>
</dbReference>
<evidence type="ECO:0000259" key="1">
    <source>
        <dbReference type="Pfam" id="PF04266"/>
    </source>
</evidence>
<gene>
    <name evidence="2" type="ordered locus">TOL2_C34020</name>
</gene>
<proteinExistence type="predicted"/>
<organism evidence="2 3">
    <name type="scientific">Desulfobacula toluolica (strain DSM 7467 / Tol2)</name>
    <dbReference type="NCBI Taxonomy" id="651182"/>
    <lineage>
        <taxon>Bacteria</taxon>
        <taxon>Pseudomonadati</taxon>
        <taxon>Thermodesulfobacteriota</taxon>
        <taxon>Desulfobacteria</taxon>
        <taxon>Desulfobacterales</taxon>
        <taxon>Desulfobacteraceae</taxon>
        <taxon>Desulfobacula</taxon>
    </lineage>
</organism>
<evidence type="ECO:0000313" key="3">
    <source>
        <dbReference type="Proteomes" id="UP000007347"/>
    </source>
</evidence>
<keyword evidence="3" id="KW-1185">Reference proteome</keyword>
<dbReference type="Pfam" id="PF04266">
    <property type="entry name" value="ASCH"/>
    <property type="match status" value="1"/>
</dbReference>
<name>K0NBB3_DESTT</name>
<dbReference type="HOGENOM" id="CLU_051256_2_2_7"/>
<dbReference type="SUPFAM" id="SSF88697">
    <property type="entry name" value="PUA domain-like"/>
    <property type="match status" value="1"/>
</dbReference>
<dbReference type="STRING" id="651182.TOL2_C34020"/>
<dbReference type="Gene3D" id="2.30.130.30">
    <property type="entry name" value="Hypothetical protein"/>
    <property type="match status" value="1"/>
</dbReference>
<evidence type="ECO:0000313" key="2">
    <source>
        <dbReference type="EMBL" id="CCK81559.1"/>
    </source>
</evidence>
<dbReference type="CDD" id="cd06554">
    <property type="entry name" value="ASCH_ASC-1_like"/>
    <property type="match status" value="1"/>
</dbReference>
<protein>
    <submittedName>
        <fullName evidence="2">Conserved uncharacterized protein</fullName>
    </submittedName>
</protein>
<dbReference type="KEGG" id="dto:TOL2_C34020"/>
<dbReference type="Proteomes" id="UP000007347">
    <property type="component" value="Chromosome"/>
</dbReference>
<dbReference type="InterPro" id="IPR007374">
    <property type="entry name" value="ASCH_domain"/>
</dbReference>
<sequence>MKAISIQQPWASLIVEGIKDIENRNWFTYYRGRIYIHTGKRFDIQGANLVSRLHPEYESLIEESKKVRGGVIGHVNLINCVSNHYSSWFHGRYGFVLASPQKIEFYPLKGRLSIFDFEFNENKKNQRKERQLSLF</sequence>
<dbReference type="EMBL" id="FO203503">
    <property type="protein sequence ID" value="CCK81559.1"/>
    <property type="molecule type" value="Genomic_DNA"/>
</dbReference>
<accession>K0NBB3</accession>
<dbReference type="AlphaFoldDB" id="K0NBB3"/>